<feature type="region of interest" description="Disordered" evidence="7">
    <location>
        <begin position="16"/>
        <end position="46"/>
    </location>
</feature>
<accession>A0AAD8M604</accession>
<protein>
    <submittedName>
        <fullName evidence="10">Transcription repressor MYB6-like</fullName>
    </submittedName>
</protein>
<dbReference type="SUPFAM" id="SSF46689">
    <property type="entry name" value="Homeodomain-like"/>
    <property type="match status" value="1"/>
</dbReference>
<name>A0AAD8M604_9APIA</name>
<evidence type="ECO:0000256" key="5">
    <source>
        <dbReference type="ARBA" id="ARBA00023163"/>
    </source>
</evidence>
<dbReference type="PANTHER" id="PTHR47995:SF18">
    <property type="entry name" value="TRANSCRIPTION FACTOR MYB65"/>
    <property type="match status" value="1"/>
</dbReference>
<feature type="domain" description="HTH myb-type" evidence="9">
    <location>
        <begin position="42"/>
        <end position="90"/>
    </location>
</feature>
<feature type="compositionally biased region" description="Low complexity" evidence="7">
    <location>
        <begin position="148"/>
        <end position="158"/>
    </location>
</feature>
<dbReference type="GO" id="GO:0005634">
    <property type="term" value="C:nucleus"/>
    <property type="evidence" value="ECO:0007669"/>
    <property type="project" value="UniProtKB-SubCell"/>
</dbReference>
<reference evidence="10" key="2">
    <citation type="submission" date="2023-05" db="EMBL/GenBank/DDBJ databases">
        <authorList>
            <person name="Schelkunov M.I."/>
        </authorList>
    </citation>
    <scope>NUCLEOTIDE SEQUENCE</scope>
    <source>
        <strain evidence="10">Hsosn_3</strain>
        <tissue evidence="10">Leaf</tissue>
    </source>
</reference>
<dbReference type="Pfam" id="PF00249">
    <property type="entry name" value="Myb_DNA-binding"/>
    <property type="match status" value="2"/>
</dbReference>
<feature type="compositionally biased region" description="Basic and acidic residues" evidence="7">
    <location>
        <begin position="165"/>
        <end position="175"/>
    </location>
</feature>
<gene>
    <name evidence="10" type="ORF">POM88_038981</name>
</gene>
<proteinExistence type="predicted"/>
<dbReference type="InterPro" id="IPR017930">
    <property type="entry name" value="Myb_dom"/>
</dbReference>
<dbReference type="PROSITE" id="PS50090">
    <property type="entry name" value="MYB_LIKE"/>
    <property type="match status" value="2"/>
</dbReference>
<dbReference type="InterPro" id="IPR009057">
    <property type="entry name" value="Homeodomain-like_sf"/>
</dbReference>
<keyword evidence="4" id="KW-0238">DNA-binding</keyword>
<keyword evidence="5" id="KW-0804">Transcription</keyword>
<feature type="domain" description="Myb-like" evidence="8">
    <location>
        <begin position="91"/>
        <end position="141"/>
    </location>
</feature>
<evidence type="ECO:0000259" key="9">
    <source>
        <dbReference type="PROSITE" id="PS51294"/>
    </source>
</evidence>
<evidence type="ECO:0000313" key="10">
    <source>
        <dbReference type="EMBL" id="KAK1363420.1"/>
    </source>
</evidence>
<dbReference type="AlphaFoldDB" id="A0AAD8M604"/>
<organism evidence="10 11">
    <name type="scientific">Heracleum sosnowskyi</name>
    <dbReference type="NCBI Taxonomy" id="360622"/>
    <lineage>
        <taxon>Eukaryota</taxon>
        <taxon>Viridiplantae</taxon>
        <taxon>Streptophyta</taxon>
        <taxon>Embryophyta</taxon>
        <taxon>Tracheophyta</taxon>
        <taxon>Spermatophyta</taxon>
        <taxon>Magnoliopsida</taxon>
        <taxon>eudicotyledons</taxon>
        <taxon>Gunneridae</taxon>
        <taxon>Pentapetalae</taxon>
        <taxon>asterids</taxon>
        <taxon>campanulids</taxon>
        <taxon>Apiales</taxon>
        <taxon>Apiaceae</taxon>
        <taxon>Apioideae</taxon>
        <taxon>apioid superclade</taxon>
        <taxon>Tordylieae</taxon>
        <taxon>Tordyliinae</taxon>
        <taxon>Heracleum</taxon>
    </lineage>
</organism>
<reference evidence="10" key="1">
    <citation type="submission" date="2023-02" db="EMBL/GenBank/DDBJ databases">
        <title>Genome of toxic invasive species Heracleum sosnowskyi carries increased number of genes despite the absence of recent whole-genome duplications.</title>
        <authorList>
            <person name="Schelkunov M."/>
            <person name="Shtratnikova V."/>
            <person name="Makarenko M."/>
            <person name="Klepikova A."/>
            <person name="Omelchenko D."/>
            <person name="Novikova G."/>
            <person name="Obukhova E."/>
            <person name="Bogdanov V."/>
            <person name="Penin A."/>
            <person name="Logacheva M."/>
        </authorList>
    </citation>
    <scope>NUCLEOTIDE SEQUENCE</scope>
    <source>
        <strain evidence="10">Hsosn_3</strain>
        <tissue evidence="10">Leaf</tissue>
    </source>
</reference>
<evidence type="ECO:0000256" key="6">
    <source>
        <dbReference type="ARBA" id="ARBA00023242"/>
    </source>
</evidence>
<dbReference type="CDD" id="cd00167">
    <property type="entry name" value="SANT"/>
    <property type="match status" value="2"/>
</dbReference>
<keyword evidence="2" id="KW-0677">Repeat</keyword>
<comment type="caution">
    <text evidence="10">The sequence shown here is derived from an EMBL/GenBank/DDBJ whole genome shotgun (WGS) entry which is preliminary data.</text>
</comment>
<feature type="compositionally biased region" description="Basic and acidic residues" evidence="7">
    <location>
        <begin position="20"/>
        <end position="29"/>
    </location>
</feature>
<feature type="domain" description="HTH myb-type" evidence="9">
    <location>
        <begin position="91"/>
        <end position="145"/>
    </location>
</feature>
<keyword evidence="6" id="KW-0539">Nucleus</keyword>
<dbReference type="Proteomes" id="UP001237642">
    <property type="component" value="Unassembled WGS sequence"/>
</dbReference>
<comment type="subcellular location">
    <subcellularLocation>
        <location evidence="1">Nucleus</location>
    </subcellularLocation>
</comment>
<evidence type="ECO:0000256" key="1">
    <source>
        <dbReference type="ARBA" id="ARBA00004123"/>
    </source>
</evidence>
<dbReference type="Gene3D" id="1.10.10.60">
    <property type="entry name" value="Homeodomain-like"/>
    <property type="match status" value="2"/>
</dbReference>
<dbReference type="FunFam" id="1.10.10.60:FF:000001">
    <property type="entry name" value="MYB-related transcription factor"/>
    <property type="match status" value="1"/>
</dbReference>
<evidence type="ECO:0000256" key="7">
    <source>
        <dbReference type="SAM" id="MobiDB-lite"/>
    </source>
</evidence>
<feature type="domain" description="Myb-like" evidence="8">
    <location>
        <begin position="38"/>
        <end position="90"/>
    </location>
</feature>
<evidence type="ECO:0000313" key="11">
    <source>
        <dbReference type="Proteomes" id="UP001237642"/>
    </source>
</evidence>
<evidence type="ECO:0000256" key="3">
    <source>
        <dbReference type="ARBA" id="ARBA00023015"/>
    </source>
</evidence>
<feature type="region of interest" description="Disordered" evidence="7">
    <location>
        <begin position="145"/>
        <end position="175"/>
    </location>
</feature>
<dbReference type="EMBL" id="JAUIZM010000009">
    <property type="protein sequence ID" value="KAK1363420.1"/>
    <property type="molecule type" value="Genomic_DNA"/>
</dbReference>
<dbReference type="PANTHER" id="PTHR47995">
    <property type="entry name" value="TRANSCRIPTION FACTOR MYB33-RELATED"/>
    <property type="match status" value="1"/>
</dbReference>
<evidence type="ECO:0000256" key="2">
    <source>
        <dbReference type="ARBA" id="ARBA00022737"/>
    </source>
</evidence>
<evidence type="ECO:0000256" key="4">
    <source>
        <dbReference type="ARBA" id="ARBA00023125"/>
    </source>
</evidence>
<dbReference type="InterPro" id="IPR001005">
    <property type="entry name" value="SANT/Myb"/>
</dbReference>
<keyword evidence="3" id="KW-0805">Transcription regulation</keyword>
<keyword evidence="11" id="KW-1185">Reference proteome</keyword>
<sequence>MPWLMKVSLSGIYKRNIQGPREKRSERSNMGRLPSGIGGETKKGPWTPEEDLLLSSYIQEIGEGNWTSVSINTGLNRSGKSCRLRWMNYLRPGIKQGTFTSEEERKIIQLHAVLGNKWASIAHYLPGRTDNDIKNYWNSHLKKKVDEASGSSSGAGSSINTTTRAPDEDSDSSKRRWERRLQANVHLARKALSDALSLSLQASVHDHHVISPSTPAPTLSNDTLPPTAPGLGSPLPVALAPLLSSGCMSFKPPHGWNQNDSQQQLMIPAETHQFPSQTAGMEEGDS</sequence>
<evidence type="ECO:0000259" key="8">
    <source>
        <dbReference type="PROSITE" id="PS50090"/>
    </source>
</evidence>
<dbReference type="GO" id="GO:0003677">
    <property type="term" value="F:DNA binding"/>
    <property type="evidence" value="ECO:0007669"/>
    <property type="project" value="UniProtKB-KW"/>
</dbReference>
<dbReference type="SMART" id="SM00717">
    <property type="entry name" value="SANT"/>
    <property type="match status" value="2"/>
</dbReference>
<dbReference type="PROSITE" id="PS51294">
    <property type="entry name" value="HTH_MYB"/>
    <property type="match status" value="2"/>
</dbReference>